<dbReference type="GO" id="GO:0070819">
    <property type="term" value="F:menaquinone-dependent protoporphyrinogen oxidase activity"/>
    <property type="evidence" value="ECO:0007669"/>
    <property type="project" value="UniProtKB-UniRule"/>
</dbReference>
<dbReference type="NCBIfam" id="NF008316">
    <property type="entry name" value="PRK11104.1"/>
    <property type="match status" value="1"/>
</dbReference>
<evidence type="ECO:0000256" key="4">
    <source>
        <dbReference type="ARBA" id="ARBA00023002"/>
    </source>
</evidence>
<dbReference type="InterPro" id="IPR052200">
    <property type="entry name" value="Protoporphyrinogen_IX_DH"/>
</dbReference>
<comment type="catalytic activity">
    <reaction evidence="7">
        <text>protoporphyrinogen IX + 3 a ubiquinone = protoporphyrin IX + 3 a ubiquinol</text>
        <dbReference type="Rhea" id="RHEA:63936"/>
        <dbReference type="Rhea" id="RHEA-COMP:9565"/>
        <dbReference type="Rhea" id="RHEA-COMP:9566"/>
        <dbReference type="ChEBI" id="CHEBI:16389"/>
        <dbReference type="ChEBI" id="CHEBI:17976"/>
        <dbReference type="ChEBI" id="CHEBI:57306"/>
        <dbReference type="ChEBI" id="CHEBI:57307"/>
    </reaction>
</comment>
<dbReference type="GO" id="GO:0004729">
    <property type="term" value="F:oxygen-dependent protoporphyrinogen oxidase activity"/>
    <property type="evidence" value="ECO:0007669"/>
    <property type="project" value="InterPro"/>
</dbReference>
<comment type="pathway">
    <text evidence="7">Porphyrin-containing compound metabolism; protoporphyrin-IX biosynthesis; protoporphyrin-IX from protoporphyrinogen-IX: step 1/1.</text>
</comment>
<dbReference type="Gene3D" id="3.40.50.360">
    <property type="match status" value="1"/>
</dbReference>
<dbReference type="Proteomes" id="UP001143545">
    <property type="component" value="Unassembled WGS sequence"/>
</dbReference>
<organism evidence="9 10">
    <name type="scientific">Neptunitalea chrysea</name>
    <dbReference type="NCBI Taxonomy" id="1647581"/>
    <lineage>
        <taxon>Bacteria</taxon>
        <taxon>Pseudomonadati</taxon>
        <taxon>Bacteroidota</taxon>
        <taxon>Flavobacteriia</taxon>
        <taxon>Flavobacteriales</taxon>
        <taxon>Flavobacteriaceae</taxon>
        <taxon>Neptunitalea</taxon>
    </lineage>
</organism>
<dbReference type="HAMAP" id="MF_00853">
    <property type="entry name" value="HemG"/>
    <property type="match status" value="1"/>
</dbReference>
<dbReference type="PANTHER" id="PTHR38030">
    <property type="entry name" value="PROTOPORPHYRINOGEN IX DEHYDROGENASE [MENAQUINONE]"/>
    <property type="match status" value="1"/>
</dbReference>
<dbReference type="AlphaFoldDB" id="A0A9W6B4Q7"/>
<reference evidence="9" key="1">
    <citation type="submission" date="2022-07" db="EMBL/GenBank/DDBJ databases">
        <title>Taxonomy of Novel Oxalotrophic and Methylotrophic Bacteria.</title>
        <authorList>
            <person name="Sahin N."/>
            <person name="Tani A."/>
        </authorList>
    </citation>
    <scope>NUCLEOTIDE SEQUENCE</scope>
    <source>
        <strain evidence="9">AM327</strain>
    </source>
</reference>
<sequence length="186" mass="21545">MKKIAIIYASVDGQTLKISKRISAQLRSKDYVVDMTEITNCNYRLSDYELVVIGASIRYGKHAKKVNRFIIENQSFLKTIKTAFFSVNLVARKSNKNTFDSNPYVQKFIQNIGWKPTIIDVFAGKLDYDSYPFYDKMLIKIIMKITKGPTKTNGPLEYTDWNRVDDFIKRLEVLLVDSRTSILSYL</sequence>
<dbReference type="RefSeq" id="WP_281751660.1">
    <property type="nucleotide sequence ID" value="NZ_BRVP01000002.1"/>
</dbReference>
<evidence type="ECO:0000256" key="3">
    <source>
        <dbReference type="ARBA" id="ARBA00022741"/>
    </source>
</evidence>
<evidence type="ECO:0000256" key="5">
    <source>
        <dbReference type="ARBA" id="ARBA00023136"/>
    </source>
</evidence>
<keyword evidence="3 7" id="KW-0547">Nucleotide-binding</keyword>
<evidence type="ECO:0000256" key="2">
    <source>
        <dbReference type="ARBA" id="ARBA00022643"/>
    </source>
</evidence>
<evidence type="ECO:0000256" key="6">
    <source>
        <dbReference type="ARBA" id="ARBA00023244"/>
    </source>
</evidence>
<protein>
    <recommendedName>
        <fullName evidence="7">Protoporphyrinogen IX dehydrogenase [quinone]</fullName>
        <ecNumber evidence="7">1.3.5.3</ecNumber>
    </recommendedName>
    <alternativeName>
        <fullName evidence="7">Protoporphyrinogen IX dehydrogenase [menaquinone]</fullName>
    </alternativeName>
    <alternativeName>
        <fullName evidence="7">Protoporphyrinogen IX dehydrogenase [ubiquinone]</fullName>
    </alternativeName>
    <alternativeName>
        <fullName evidence="7">Protoporphyrinogen oxidase</fullName>
        <shortName evidence="7">PPO</shortName>
    </alternativeName>
</protein>
<dbReference type="EMBL" id="BRVP01000002">
    <property type="protein sequence ID" value="GLB51282.1"/>
    <property type="molecule type" value="Genomic_DNA"/>
</dbReference>
<comment type="function">
    <text evidence="7">Catalyzes the 6-electron oxidation of protoporphyrinogen IX to form protoporphyrin IX; under anaerobic conditions uses menaquinone as an electron acceptor, under aerobic conditions uses ubiquinone as an electron acceptor.</text>
</comment>
<comment type="catalytic activity">
    <reaction evidence="7">
        <text>protoporphyrinogen IX + 3 a menaquinone = protoporphyrin IX + 3 a menaquinol</text>
        <dbReference type="Rhea" id="RHEA:27409"/>
        <dbReference type="Rhea" id="RHEA-COMP:9537"/>
        <dbReference type="Rhea" id="RHEA-COMP:9539"/>
        <dbReference type="ChEBI" id="CHEBI:16374"/>
        <dbReference type="ChEBI" id="CHEBI:18151"/>
        <dbReference type="ChEBI" id="CHEBI:57306"/>
        <dbReference type="ChEBI" id="CHEBI:57307"/>
        <dbReference type="EC" id="1.3.5.3"/>
    </reaction>
</comment>
<evidence type="ECO:0000256" key="7">
    <source>
        <dbReference type="HAMAP-Rule" id="MF_00853"/>
    </source>
</evidence>
<evidence type="ECO:0000259" key="8">
    <source>
        <dbReference type="Pfam" id="PF12724"/>
    </source>
</evidence>
<dbReference type="Pfam" id="PF12724">
    <property type="entry name" value="Flavodoxin_5"/>
    <property type="match status" value="1"/>
</dbReference>
<keyword evidence="1 7" id="KW-0285">Flavoprotein</keyword>
<dbReference type="PANTHER" id="PTHR38030:SF2">
    <property type="entry name" value="PROTOPORPHYRINOGEN IX DEHYDROGENASE [QUINONE]"/>
    <property type="match status" value="1"/>
</dbReference>
<feature type="domain" description="Flavodoxin" evidence="8">
    <location>
        <begin position="6"/>
        <end position="152"/>
    </location>
</feature>
<evidence type="ECO:0000256" key="1">
    <source>
        <dbReference type="ARBA" id="ARBA00022630"/>
    </source>
</evidence>
<accession>A0A9W6B4Q7</accession>
<keyword evidence="2 7" id="KW-0288">FMN</keyword>
<comment type="cofactor">
    <cofactor evidence="7">
        <name>FMN</name>
        <dbReference type="ChEBI" id="CHEBI:58210"/>
    </cofactor>
    <text evidence="7">Binds 1 FMN non-covalently per subunit.</text>
</comment>
<dbReference type="InterPro" id="IPR026816">
    <property type="entry name" value="Flavodoxin_dom"/>
</dbReference>
<keyword evidence="10" id="KW-1185">Reference proteome</keyword>
<name>A0A9W6B4Q7_9FLAO</name>
<comment type="subcellular location">
    <subcellularLocation>
        <location evidence="7">Cell membrane</location>
        <topology evidence="7">Peripheral membrane protein</topology>
    </subcellularLocation>
</comment>
<dbReference type="EC" id="1.3.5.3" evidence="7"/>
<dbReference type="GO" id="GO:0005886">
    <property type="term" value="C:plasma membrane"/>
    <property type="evidence" value="ECO:0007669"/>
    <property type="project" value="UniProtKB-SubCell"/>
</dbReference>
<evidence type="ECO:0000313" key="9">
    <source>
        <dbReference type="EMBL" id="GLB51282.1"/>
    </source>
</evidence>
<evidence type="ECO:0000313" key="10">
    <source>
        <dbReference type="Proteomes" id="UP001143545"/>
    </source>
</evidence>
<keyword evidence="5" id="KW-0472">Membrane</keyword>
<gene>
    <name evidence="7 9" type="primary">hemG</name>
    <name evidence="9" type="ORF">NBRC110019_03210</name>
</gene>
<comment type="catalytic activity">
    <reaction evidence="7">
        <text>protoporphyrinogen IX + 3 a quinone = protoporphyrin IX + 3 a quinol</text>
        <dbReference type="Rhea" id="RHEA:65032"/>
        <dbReference type="ChEBI" id="CHEBI:24646"/>
        <dbReference type="ChEBI" id="CHEBI:57306"/>
        <dbReference type="ChEBI" id="CHEBI:57307"/>
        <dbReference type="ChEBI" id="CHEBI:132124"/>
        <dbReference type="EC" id="1.3.5.3"/>
    </reaction>
</comment>
<dbReference type="InterPro" id="IPR029039">
    <property type="entry name" value="Flavoprotein-like_sf"/>
</dbReference>
<comment type="caution">
    <text evidence="9">The sequence shown here is derived from an EMBL/GenBank/DDBJ whole genome shotgun (WGS) entry which is preliminary data.</text>
</comment>
<keyword evidence="7" id="KW-1003">Cell membrane</keyword>
<proteinExistence type="inferred from homology"/>
<dbReference type="SUPFAM" id="SSF52218">
    <property type="entry name" value="Flavoproteins"/>
    <property type="match status" value="1"/>
</dbReference>
<dbReference type="InterPro" id="IPR044264">
    <property type="entry name" value="HemG"/>
</dbReference>
<dbReference type="GO" id="GO:0006782">
    <property type="term" value="P:protoporphyrinogen IX biosynthetic process"/>
    <property type="evidence" value="ECO:0007669"/>
    <property type="project" value="UniProtKB-UniRule"/>
</dbReference>
<comment type="similarity">
    <text evidence="7">Belongs to the HemG family.</text>
</comment>
<keyword evidence="4 7" id="KW-0560">Oxidoreductase</keyword>
<keyword evidence="6 7" id="KW-0627">Porphyrin biosynthesis</keyword>
<dbReference type="GO" id="GO:0010181">
    <property type="term" value="F:FMN binding"/>
    <property type="evidence" value="ECO:0007669"/>
    <property type="project" value="UniProtKB-UniRule"/>
</dbReference>